<proteinExistence type="predicted"/>
<dbReference type="OMA" id="ALMAWSQ"/>
<feature type="domain" description="RNase H type-1" evidence="1">
    <location>
        <begin position="1"/>
        <end position="70"/>
    </location>
</feature>
<gene>
    <name evidence="2" type="ORF">B456_001G139800</name>
</gene>
<accession>A0A0D2N9F0</accession>
<dbReference type="PANTHER" id="PTHR47723">
    <property type="entry name" value="OS05G0353850 PROTEIN"/>
    <property type="match status" value="1"/>
</dbReference>
<dbReference type="AlphaFoldDB" id="A0A0D2N9F0"/>
<keyword evidence="3" id="KW-1185">Reference proteome</keyword>
<dbReference type="GO" id="GO:0003676">
    <property type="term" value="F:nucleic acid binding"/>
    <property type="evidence" value="ECO:0007669"/>
    <property type="project" value="InterPro"/>
</dbReference>
<dbReference type="Proteomes" id="UP000032304">
    <property type="component" value="Chromosome 1"/>
</dbReference>
<sequence length="106" mass="12187">LRLAWWNGQRRVILELENIDIVNMLTSSSKVGEHNLGQEVCTYMKKVWEVIIQHVYREGNKLANGLALMAWSQSLQCFVFYFPPNAVFDLLYADAHGSVTLRIVFA</sequence>
<feature type="non-terminal residue" evidence="2">
    <location>
        <position position="1"/>
    </location>
</feature>
<dbReference type="InterPro" id="IPR053151">
    <property type="entry name" value="RNase_H-like"/>
</dbReference>
<reference evidence="2 3" key="1">
    <citation type="journal article" date="2012" name="Nature">
        <title>Repeated polyploidization of Gossypium genomes and the evolution of spinnable cotton fibres.</title>
        <authorList>
            <person name="Paterson A.H."/>
            <person name="Wendel J.F."/>
            <person name="Gundlach H."/>
            <person name="Guo H."/>
            <person name="Jenkins J."/>
            <person name="Jin D."/>
            <person name="Llewellyn D."/>
            <person name="Showmaker K.C."/>
            <person name="Shu S."/>
            <person name="Udall J."/>
            <person name="Yoo M.J."/>
            <person name="Byers R."/>
            <person name="Chen W."/>
            <person name="Doron-Faigenboim A."/>
            <person name="Duke M.V."/>
            <person name="Gong L."/>
            <person name="Grimwood J."/>
            <person name="Grover C."/>
            <person name="Grupp K."/>
            <person name="Hu G."/>
            <person name="Lee T.H."/>
            <person name="Li J."/>
            <person name="Lin L."/>
            <person name="Liu T."/>
            <person name="Marler B.S."/>
            <person name="Page J.T."/>
            <person name="Roberts A.W."/>
            <person name="Romanel E."/>
            <person name="Sanders W.S."/>
            <person name="Szadkowski E."/>
            <person name="Tan X."/>
            <person name="Tang H."/>
            <person name="Xu C."/>
            <person name="Wang J."/>
            <person name="Wang Z."/>
            <person name="Zhang D."/>
            <person name="Zhang L."/>
            <person name="Ashrafi H."/>
            <person name="Bedon F."/>
            <person name="Bowers J.E."/>
            <person name="Brubaker C.L."/>
            <person name="Chee P.W."/>
            <person name="Das S."/>
            <person name="Gingle A.R."/>
            <person name="Haigler C.H."/>
            <person name="Harker D."/>
            <person name="Hoffmann L.V."/>
            <person name="Hovav R."/>
            <person name="Jones D.C."/>
            <person name="Lemke C."/>
            <person name="Mansoor S."/>
            <person name="ur Rahman M."/>
            <person name="Rainville L.N."/>
            <person name="Rambani A."/>
            <person name="Reddy U.K."/>
            <person name="Rong J.K."/>
            <person name="Saranga Y."/>
            <person name="Scheffler B.E."/>
            <person name="Scheffler J.A."/>
            <person name="Stelly D.M."/>
            <person name="Triplett B.A."/>
            <person name="Van Deynze A."/>
            <person name="Vaslin M.F."/>
            <person name="Waghmare V.N."/>
            <person name="Walford S.A."/>
            <person name="Wright R.J."/>
            <person name="Zaki E.A."/>
            <person name="Zhang T."/>
            <person name="Dennis E.S."/>
            <person name="Mayer K.F."/>
            <person name="Peterson D.G."/>
            <person name="Rokhsar D.S."/>
            <person name="Wang X."/>
            <person name="Schmutz J."/>
        </authorList>
    </citation>
    <scope>NUCLEOTIDE SEQUENCE [LARGE SCALE GENOMIC DNA]</scope>
</reference>
<dbReference type="GO" id="GO:0004523">
    <property type="term" value="F:RNA-DNA hybrid ribonuclease activity"/>
    <property type="evidence" value="ECO:0007669"/>
    <property type="project" value="InterPro"/>
</dbReference>
<protein>
    <recommendedName>
        <fullName evidence="1">RNase H type-1 domain-containing protein</fullName>
    </recommendedName>
</protein>
<dbReference type="InterPro" id="IPR044730">
    <property type="entry name" value="RNase_H-like_dom_plant"/>
</dbReference>
<evidence type="ECO:0000313" key="2">
    <source>
        <dbReference type="EMBL" id="KJB09408.1"/>
    </source>
</evidence>
<evidence type="ECO:0000259" key="1">
    <source>
        <dbReference type="Pfam" id="PF13456"/>
    </source>
</evidence>
<dbReference type="Gramene" id="KJB09408">
    <property type="protein sequence ID" value="KJB09408"/>
    <property type="gene ID" value="B456_001G139800"/>
</dbReference>
<dbReference type="PANTHER" id="PTHR47723:SF19">
    <property type="entry name" value="POLYNUCLEOTIDYL TRANSFERASE, RIBONUCLEASE H-LIKE SUPERFAMILY PROTEIN"/>
    <property type="match status" value="1"/>
</dbReference>
<name>A0A0D2N9F0_GOSRA</name>
<dbReference type="CDD" id="cd06222">
    <property type="entry name" value="RNase_H_like"/>
    <property type="match status" value="1"/>
</dbReference>
<dbReference type="InterPro" id="IPR002156">
    <property type="entry name" value="RNaseH_domain"/>
</dbReference>
<dbReference type="Pfam" id="PF13456">
    <property type="entry name" value="RVT_3"/>
    <property type="match status" value="1"/>
</dbReference>
<dbReference type="EMBL" id="CM001740">
    <property type="protein sequence ID" value="KJB09408.1"/>
    <property type="molecule type" value="Genomic_DNA"/>
</dbReference>
<evidence type="ECO:0000313" key="3">
    <source>
        <dbReference type="Proteomes" id="UP000032304"/>
    </source>
</evidence>
<organism evidence="2 3">
    <name type="scientific">Gossypium raimondii</name>
    <name type="common">Peruvian cotton</name>
    <name type="synonym">Gossypium klotzschianum subsp. raimondii</name>
    <dbReference type="NCBI Taxonomy" id="29730"/>
    <lineage>
        <taxon>Eukaryota</taxon>
        <taxon>Viridiplantae</taxon>
        <taxon>Streptophyta</taxon>
        <taxon>Embryophyta</taxon>
        <taxon>Tracheophyta</taxon>
        <taxon>Spermatophyta</taxon>
        <taxon>Magnoliopsida</taxon>
        <taxon>eudicotyledons</taxon>
        <taxon>Gunneridae</taxon>
        <taxon>Pentapetalae</taxon>
        <taxon>rosids</taxon>
        <taxon>malvids</taxon>
        <taxon>Malvales</taxon>
        <taxon>Malvaceae</taxon>
        <taxon>Malvoideae</taxon>
        <taxon>Gossypium</taxon>
    </lineage>
</organism>